<comment type="caution">
    <text evidence="2">The sequence shown here is derived from an EMBL/GenBank/DDBJ whole genome shotgun (WGS) entry which is preliminary data.</text>
</comment>
<evidence type="ECO:0000313" key="3">
    <source>
        <dbReference type="Proteomes" id="UP000321523"/>
    </source>
</evidence>
<feature type="region of interest" description="Disordered" evidence="1">
    <location>
        <begin position="64"/>
        <end position="86"/>
    </location>
</feature>
<dbReference type="AlphaFoldDB" id="A0A512DX00"/>
<dbReference type="EMBL" id="BJYZ01000025">
    <property type="protein sequence ID" value="GEO41007.1"/>
    <property type="molecule type" value="Genomic_DNA"/>
</dbReference>
<evidence type="ECO:0000256" key="1">
    <source>
        <dbReference type="SAM" id="MobiDB-lite"/>
    </source>
</evidence>
<gene>
    <name evidence="2" type="ORF">SAE02_51550</name>
</gene>
<accession>A0A512DX00</accession>
<dbReference type="Proteomes" id="UP000321523">
    <property type="component" value="Unassembled WGS sequence"/>
</dbReference>
<sequence>MLSITTPLPLRSVPSDSAERALDGTMALTPTTDWTIAARSGDSTRWAVAGAGVQHAAIAARTKTRRGKTLGAGRQRRFDETPGAGTMSRLHRHAHGVVRGIINDMCGGWPGIKRETEKQVPASGKNRGGPARESPPPDKLRLHKESSKY</sequence>
<feature type="compositionally biased region" description="Basic and acidic residues" evidence="1">
    <location>
        <begin position="135"/>
        <end position="149"/>
    </location>
</feature>
<protein>
    <submittedName>
        <fullName evidence="2">Uncharacterized protein</fullName>
    </submittedName>
</protein>
<organism evidence="2 3">
    <name type="scientific">Skermanella aerolata</name>
    <dbReference type="NCBI Taxonomy" id="393310"/>
    <lineage>
        <taxon>Bacteria</taxon>
        <taxon>Pseudomonadati</taxon>
        <taxon>Pseudomonadota</taxon>
        <taxon>Alphaproteobacteria</taxon>
        <taxon>Rhodospirillales</taxon>
        <taxon>Azospirillaceae</taxon>
        <taxon>Skermanella</taxon>
    </lineage>
</organism>
<name>A0A512DX00_9PROT</name>
<keyword evidence="3" id="KW-1185">Reference proteome</keyword>
<reference evidence="2 3" key="1">
    <citation type="submission" date="2019-07" db="EMBL/GenBank/DDBJ databases">
        <title>Whole genome shotgun sequence of Skermanella aerolata NBRC 106429.</title>
        <authorList>
            <person name="Hosoyama A."/>
            <person name="Uohara A."/>
            <person name="Ohji S."/>
            <person name="Ichikawa N."/>
        </authorList>
    </citation>
    <scope>NUCLEOTIDE SEQUENCE [LARGE SCALE GENOMIC DNA]</scope>
    <source>
        <strain evidence="2 3">NBRC 106429</strain>
    </source>
</reference>
<evidence type="ECO:0000313" key="2">
    <source>
        <dbReference type="EMBL" id="GEO41007.1"/>
    </source>
</evidence>
<proteinExistence type="predicted"/>
<feature type="region of interest" description="Disordered" evidence="1">
    <location>
        <begin position="109"/>
        <end position="149"/>
    </location>
</feature>